<gene>
    <name evidence="1" type="ORF">AKJ61_00435</name>
</gene>
<dbReference type="EMBL" id="LHXK01000003">
    <property type="protein sequence ID" value="KXA90541.1"/>
    <property type="molecule type" value="Genomic_DNA"/>
</dbReference>
<keyword evidence="2" id="KW-1185">Reference proteome</keyword>
<name>A0A133U8L4_9EURY</name>
<dbReference type="AlphaFoldDB" id="A0A133U8L4"/>
<accession>A0A133U8L4</accession>
<organism evidence="1 2">
    <name type="scientific">candidate division MSBL1 archaeon SCGC-AAA259B11</name>
    <dbReference type="NCBI Taxonomy" id="1698260"/>
    <lineage>
        <taxon>Archaea</taxon>
        <taxon>Methanobacteriati</taxon>
        <taxon>Methanobacteriota</taxon>
        <taxon>candidate division MSBL1</taxon>
    </lineage>
</organism>
<sequence length="81" mass="9735">MTYADFKTRIENHRRKIRKTGEIIDENKELLTDFIRDQRINDLSDARIHKLLSHLRPVVRLLDKSFEETTEDDVKDIIAWV</sequence>
<evidence type="ECO:0000313" key="2">
    <source>
        <dbReference type="Proteomes" id="UP000070184"/>
    </source>
</evidence>
<dbReference type="Proteomes" id="UP000070184">
    <property type="component" value="Unassembled WGS sequence"/>
</dbReference>
<reference evidence="1 2" key="1">
    <citation type="journal article" date="2016" name="Sci. Rep.">
        <title>Metabolic traits of an uncultured archaeal lineage -MSBL1- from brine pools of the Red Sea.</title>
        <authorList>
            <person name="Mwirichia R."/>
            <person name="Alam I."/>
            <person name="Rashid M."/>
            <person name="Vinu M."/>
            <person name="Ba-Alawi W."/>
            <person name="Anthony Kamau A."/>
            <person name="Kamanda Ngugi D."/>
            <person name="Goker M."/>
            <person name="Klenk H.P."/>
            <person name="Bajic V."/>
            <person name="Stingl U."/>
        </authorList>
    </citation>
    <scope>NUCLEOTIDE SEQUENCE [LARGE SCALE GENOMIC DNA]</scope>
    <source>
        <strain evidence="1">SCGC-AAA259B11</strain>
    </source>
</reference>
<protein>
    <submittedName>
        <fullName evidence="1">Uncharacterized protein</fullName>
    </submittedName>
</protein>
<proteinExistence type="predicted"/>
<comment type="caution">
    <text evidence="1">The sequence shown here is derived from an EMBL/GenBank/DDBJ whole genome shotgun (WGS) entry which is preliminary data.</text>
</comment>
<evidence type="ECO:0000313" key="1">
    <source>
        <dbReference type="EMBL" id="KXA90541.1"/>
    </source>
</evidence>